<dbReference type="PANTHER" id="PTHR33371">
    <property type="entry name" value="INTERMEMBRANE PHOSPHOLIPID TRANSPORT SYSTEM BINDING PROTEIN MLAD-RELATED"/>
    <property type="match status" value="1"/>
</dbReference>
<keyword evidence="6" id="KW-1185">Reference proteome</keyword>
<dbReference type="STRING" id="995060.SAMN04487904_10487"/>
<name>A0A1I6Z8U0_9ACTN</name>
<dbReference type="GO" id="GO:0005576">
    <property type="term" value="C:extracellular region"/>
    <property type="evidence" value="ECO:0007669"/>
    <property type="project" value="TreeGrafter"/>
</dbReference>
<organism evidence="5 6">
    <name type="scientific">Actinopolyspora righensis</name>
    <dbReference type="NCBI Taxonomy" id="995060"/>
    <lineage>
        <taxon>Bacteria</taxon>
        <taxon>Bacillati</taxon>
        <taxon>Actinomycetota</taxon>
        <taxon>Actinomycetes</taxon>
        <taxon>Actinopolysporales</taxon>
        <taxon>Actinopolysporaceae</taxon>
        <taxon>Actinopolyspora</taxon>
        <taxon>Actinopolyspora alba group</taxon>
    </lineage>
</organism>
<dbReference type="Pfam" id="PF02470">
    <property type="entry name" value="MlaD"/>
    <property type="match status" value="1"/>
</dbReference>
<dbReference type="InterPro" id="IPR005693">
    <property type="entry name" value="Mce"/>
</dbReference>
<feature type="region of interest" description="Disordered" evidence="2">
    <location>
        <begin position="372"/>
        <end position="450"/>
    </location>
</feature>
<dbReference type="InterPro" id="IPR003399">
    <property type="entry name" value="Mce/MlaD"/>
</dbReference>
<evidence type="ECO:0000259" key="4">
    <source>
        <dbReference type="Pfam" id="PF11887"/>
    </source>
</evidence>
<reference evidence="6" key="1">
    <citation type="submission" date="2016-10" db="EMBL/GenBank/DDBJ databases">
        <authorList>
            <person name="Varghese N."/>
            <person name="Submissions S."/>
        </authorList>
    </citation>
    <scope>NUCLEOTIDE SEQUENCE [LARGE SCALE GENOMIC DNA]</scope>
    <source>
        <strain evidence="6">DSM 45501</strain>
    </source>
</reference>
<feature type="domain" description="Mce/MlaD" evidence="3">
    <location>
        <begin position="73"/>
        <end position="148"/>
    </location>
</feature>
<dbReference type="EMBL" id="FPAT01000004">
    <property type="protein sequence ID" value="SFT59102.1"/>
    <property type="molecule type" value="Genomic_DNA"/>
</dbReference>
<evidence type="ECO:0000256" key="1">
    <source>
        <dbReference type="SAM" id="Coils"/>
    </source>
</evidence>
<keyword evidence="1" id="KW-0175">Coiled coil</keyword>
<dbReference type="InterPro" id="IPR052336">
    <property type="entry name" value="MlaD_Phospholipid_Transporter"/>
</dbReference>
<accession>A0A1I6Z8U0</accession>
<evidence type="ECO:0000313" key="6">
    <source>
        <dbReference type="Proteomes" id="UP000199165"/>
    </source>
</evidence>
<dbReference type="Pfam" id="PF11887">
    <property type="entry name" value="Mce4_CUP1"/>
    <property type="match status" value="1"/>
</dbReference>
<dbReference type="Proteomes" id="UP000199165">
    <property type="component" value="Unassembled WGS sequence"/>
</dbReference>
<feature type="coiled-coil region" evidence="1">
    <location>
        <begin position="193"/>
        <end position="287"/>
    </location>
</feature>
<dbReference type="RefSeq" id="WP_092976535.1">
    <property type="nucleotide sequence ID" value="NZ_FPAT01000004.1"/>
</dbReference>
<feature type="domain" description="Mammalian cell entry C-terminal" evidence="4">
    <location>
        <begin position="159"/>
        <end position="330"/>
    </location>
</feature>
<feature type="region of interest" description="Disordered" evidence="2">
    <location>
        <begin position="151"/>
        <end position="172"/>
    </location>
</feature>
<dbReference type="InterPro" id="IPR024516">
    <property type="entry name" value="Mce_C"/>
</dbReference>
<evidence type="ECO:0000313" key="5">
    <source>
        <dbReference type="EMBL" id="SFT59102.1"/>
    </source>
</evidence>
<sequence length="450" mass="48050">MSTPHTPSDPADARTAITRTATTRTTTARFRPLRRVSLALLTTLLVTSGCGLGDFNGVHSLPLPGGADVGDDPYTVKARFDDVTDLVPNAGVRVNDVPVGRVSDVELLADSWRAEVTMTVHDKVDLPGNALAKIEQSSLLGEKYVELYQPPESEEPKGELGEGDVIPNGRTGRGPEVEEVLGALSMLLNGGGIAQIQNIAEELNKALDGRESQVRDLLSNMDQLVGELDESKDDITAALDSVNRLSATLREQRGNIESALRDLEPGLKVLNRQRQQLVTMLESLDKLSGVATDVIDKTRQDILHNLRELQPVLRNLAAAGSDLPKSLQILFTYPFTDAAVEGIKGDYTNLYMDVDLNISRIAENLGRSRQPLLDLPGESSGSQLPDMPLPLASGSSGSSDRSSGSAEQGSGQGGQPSTADSPEPTEPSTERDDSSGEDDGGFLDFLFGGD</sequence>
<dbReference type="PANTHER" id="PTHR33371:SF15">
    <property type="entry name" value="LIPOPROTEIN LPRN"/>
    <property type="match status" value="1"/>
</dbReference>
<dbReference type="AlphaFoldDB" id="A0A1I6Z8U0"/>
<proteinExistence type="predicted"/>
<evidence type="ECO:0000259" key="3">
    <source>
        <dbReference type="Pfam" id="PF02470"/>
    </source>
</evidence>
<feature type="compositionally biased region" description="Low complexity" evidence="2">
    <location>
        <begin position="393"/>
        <end position="409"/>
    </location>
</feature>
<gene>
    <name evidence="5" type="ORF">SAMN04487904_10487</name>
</gene>
<protein>
    <submittedName>
        <fullName evidence="5">Phospholipid/cholesterol/gamma-HCH transport system substrate-binding protein</fullName>
    </submittedName>
</protein>
<evidence type="ECO:0000256" key="2">
    <source>
        <dbReference type="SAM" id="MobiDB-lite"/>
    </source>
</evidence>
<dbReference type="NCBIfam" id="TIGR00996">
    <property type="entry name" value="Mtu_fam_mce"/>
    <property type="match status" value="1"/>
</dbReference>